<sequence length="819" mass="93012">MKLKILAVLFILLIGCTEQSSKTSPLLYYVPQNSAIIIKINDKPSFSSELENSDLIKTLSNTATYSSVLEKLKSLKYIQPNGESILAFVELGKANFELLLIAQNSDDLFLIEDGSDKVVENISYEGKSFDRYTVDGANFFSTVLDDKIIVSSAQMLIENILRNERDLAADESLNKLYQIANNQSSANIFINTNKSNPLLNHILSDGHKVDISKFTDWVSLDFNTNKDHLKLNGISMANDSIINYSNLFKSSHALTPRTPTLAPMASDAIMAFTFDNYENFALNQKKYLDRSVVIDTTFKAVEEIGFVYLNNEKAVILHTYGSENILNYLDKLEKASEEYQGNEIVGLSKSDFLNHYFNPLIQDFEANYYTIIENAFVFSPSPETLKTFIGNFKNVSTFEKTSVYKTAKEQLADESSMLFVSNADGIEYFLEQYMDKDIVKNIKTKELSEYSFAAQMVVDDNFHHTNVLFQKIAHETTLNKTIPYFTLQLDTEIVTPPQFVKNHRTNKDEIIVQDQDNNLYLISTDGKVIWKKQLSGRIQGRVEQVDLYKNGRLQLAFTTDNQFMIVDRNGKDVPPFTFTFEGGNLNPLAVFDYDRKKDYRFLVTQGTKLFMYNSSGQIVKGFKYTKADNSILGTPKHFRVGKKDYLVMKQEGGELKILSRTGDTRVNVSNKINFSDNEILLHKNKFTVTDTKGHLFQIDEKGKTTTANLNLLPDHGLDATSNTLAIMNDNVLTIRSKKVELDLGVYSKPRIFYLNDKIYISVTDIQNQKIYLFDSQAEAISNFPVPGNSSIDLIDMDNDHKLELVAKDQDNSIIVYKIN</sequence>
<organism evidence="1 2">
    <name type="scientific">Arenibacter palladensis</name>
    <dbReference type="NCBI Taxonomy" id="237373"/>
    <lineage>
        <taxon>Bacteria</taxon>
        <taxon>Pseudomonadati</taxon>
        <taxon>Bacteroidota</taxon>
        <taxon>Flavobacteriia</taxon>
        <taxon>Flavobacteriales</taxon>
        <taxon>Flavobacteriaceae</taxon>
        <taxon>Arenibacter</taxon>
    </lineage>
</organism>
<protein>
    <submittedName>
        <fullName evidence="1">Uncharacterized protein</fullName>
    </submittedName>
</protein>
<dbReference type="PROSITE" id="PS51257">
    <property type="entry name" value="PROKAR_LIPOPROTEIN"/>
    <property type="match status" value="1"/>
</dbReference>
<evidence type="ECO:0000313" key="2">
    <source>
        <dbReference type="Proteomes" id="UP000184406"/>
    </source>
</evidence>
<name>A0A1M4W6T0_9FLAO</name>
<dbReference type="RefSeq" id="WP_072860767.1">
    <property type="nucleotide sequence ID" value="NZ_FQUX01000001.1"/>
</dbReference>
<dbReference type="InterPro" id="IPR015943">
    <property type="entry name" value="WD40/YVTN_repeat-like_dom_sf"/>
</dbReference>
<dbReference type="Gene3D" id="2.130.10.10">
    <property type="entry name" value="YVTN repeat-like/Quinoprotein amine dehydrogenase"/>
    <property type="match status" value="1"/>
</dbReference>
<dbReference type="OrthoDB" id="1093345at2"/>
<dbReference type="EMBL" id="FQUX01000001">
    <property type="protein sequence ID" value="SHE76926.1"/>
    <property type="molecule type" value="Genomic_DNA"/>
</dbReference>
<dbReference type="InterPro" id="IPR011047">
    <property type="entry name" value="Quinoprotein_ADH-like_sf"/>
</dbReference>
<gene>
    <name evidence="1" type="ORF">SAMN03080594_1011229</name>
</gene>
<dbReference type="Proteomes" id="UP000184406">
    <property type="component" value="Unassembled WGS sequence"/>
</dbReference>
<reference evidence="2" key="1">
    <citation type="submission" date="2016-11" db="EMBL/GenBank/DDBJ databases">
        <authorList>
            <person name="Varghese N."/>
            <person name="Submissions S."/>
        </authorList>
    </citation>
    <scope>NUCLEOTIDE SEQUENCE [LARGE SCALE GENOMIC DNA]</scope>
    <source>
        <strain evidence="2">DSM 17539</strain>
    </source>
</reference>
<dbReference type="AlphaFoldDB" id="A0A1M4W6T0"/>
<dbReference type="SUPFAM" id="SSF50998">
    <property type="entry name" value="Quinoprotein alcohol dehydrogenase-like"/>
    <property type="match status" value="1"/>
</dbReference>
<evidence type="ECO:0000313" key="1">
    <source>
        <dbReference type="EMBL" id="SHE76926.1"/>
    </source>
</evidence>
<accession>A0A1M4W6T0</accession>
<proteinExistence type="predicted"/>
<keyword evidence="2" id="KW-1185">Reference proteome</keyword>